<dbReference type="GO" id="GO:0005829">
    <property type="term" value="C:cytosol"/>
    <property type="evidence" value="ECO:0007669"/>
    <property type="project" value="TreeGrafter"/>
</dbReference>
<dbReference type="HAMAP" id="MF_00328">
    <property type="entry name" value="Guanylate_kinase"/>
    <property type="match status" value="1"/>
</dbReference>
<dbReference type="SUPFAM" id="SSF52540">
    <property type="entry name" value="P-loop containing nucleoside triphosphate hydrolases"/>
    <property type="match status" value="1"/>
</dbReference>
<dbReference type="NCBIfam" id="TIGR03263">
    <property type="entry name" value="guanyl_kin"/>
    <property type="match status" value="1"/>
</dbReference>
<dbReference type="OrthoDB" id="9808150at2"/>
<reference evidence="15 16" key="1">
    <citation type="submission" date="2011-11" db="EMBL/GenBank/DDBJ databases">
        <title>The Noncontiguous Finished genome of Jonquetella anthropi DSM 22815.</title>
        <authorList>
            <consortium name="US DOE Joint Genome Institute (JGI-PGF)"/>
            <person name="Lucas S."/>
            <person name="Copeland A."/>
            <person name="Lapidus A."/>
            <person name="Glavina del Rio T."/>
            <person name="Dalin E."/>
            <person name="Tice H."/>
            <person name="Bruce D."/>
            <person name="Goodwin L."/>
            <person name="Pitluck S."/>
            <person name="Peters L."/>
            <person name="Mikhailova N."/>
            <person name="Held B."/>
            <person name="Kyrpides N."/>
            <person name="Mavromatis K."/>
            <person name="Ivanova N."/>
            <person name="Markowitz V."/>
            <person name="Cheng J.-F."/>
            <person name="Hugenholtz P."/>
            <person name="Woyke T."/>
            <person name="Wu D."/>
            <person name="Gronow S."/>
            <person name="Wellnitz S."/>
            <person name="Brambilla E."/>
            <person name="Klenk H.-P."/>
            <person name="Eisen J.A."/>
        </authorList>
    </citation>
    <scope>NUCLEOTIDE SEQUENCE [LARGE SCALE GENOMIC DNA]</scope>
    <source>
        <strain evidence="15 16">DSM 22815</strain>
    </source>
</reference>
<dbReference type="Pfam" id="PF00625">
    <property type="entry name" value="Guanylate_kin"/>
    <property type="match status" value="1"/>
</dbReference>
<dbReference type="Gene3D" id="3.30.63.10">
    <property type="entry name" value="Guanylate Kinase phosphate binding domain"/>
    <property type="match status" value="1"/>
</dbReference>
<evidence type="ECO:0000256" key="1">
    <source>
        <dbReference type="ARBA" id="ARBA00003531"/>
    </source>
</evidence>
<keyword evidence="8 13" id="KW-0547">Nucleotide-binding</keyword>
<dbReference type="InterPro" id="IPR027417">
    <property type="entry name" value="P-loop_NTPase"/>
</dbReference>
<dbReference type="eggNOG" id="COG0194">
    <property type="taxonomic scope" value="Bacteria"/>
</dbReference>
<evidence type="ECO:0000256" key="12">
    <source>
        <dbReference type="ARBA" id="ARBA00048594"/>
    </source>
</evidence>
<dbReference type="PROSITE" id="PS50052">
    <property type="entry name" value="GUANYLATE_KINASE_2"/>
    <property type="match status" value="1"/>
</dbReference>
<evidence type="ECO:0000256" key="11">
    <source>
        <dbReference type="ARBA" id="ARBA00030128"/>
    </source>
</evidence>
<sequence>MTGEPQPKTAGTLYVLSGPSGVGKGTIRAKLFSQLTSRYSYSISCTTRTPRPGERDGVDYRFISEADFLRRVENGEFLEWANVHGHRYGTLRSDVEDLLSQGVDVFLEIDVQGACQVKKVMPEAVTIFIAPPTLEDLERRLRGRGTETEEAIRRRLAAASDELAMEDSYDLVVVNDTVEQAANKLREFITSRRGKGAEIK</sequence>
<evidence type="ECO:0000256" key="3">
    <source>
        <dbReference type="ARBA" id="ARBA00005790"/>
    </source>
</evidence>
<evidence type="ECO:0000256" key="5">
    <source>
        <dbReference type="ARBA" id="ARBA00016296"/>
    </source>
</evidence>
<evidence type="ECO:0000256" key="10">
    <source>
        <dbReference type="ARBA" id="ARBA00022840"/>
    </source>
</evidence>
<dbReference type="SMART" id="SM00072">
    <property type="entry name" value="GuKc"/>
    <property type="match status" value="1"/>
</dbReference>
<dbReference type="PANTHER" id="PTHR23117:SF13">
    <property type="entry name" value="GUANYLATE KINASE"/>
    <property type="match status" value="1"/>
</dbReference>
<dbReference type="CDD" id="cd00071">
    <property type="entry name" value="GMPK"/>
    <property type="match status" value="1"/>
</dbReference>
<dbReference type="InterPro" id="IPR020590">
    <property type="entry name" value="Guanylate_kinase_CS"/>
</dbReference>
<dbReference type="AlphaFoldDB" id="H0UL05"/>
<evidence type="ECO:0000256" key="6">
    <source>
        <dbReference type="ARBA" id="ARBA00022490"/>
    </source>
</evidence>
<evidence type="ECO:0000256" key="4">
    <source>
        <dbReference type="ARBA" id="ARBA00012961"/>
    </source>
</evidence>
<dbReference type="HOGENOM" id="CLU_001715_1_2_0"/>
<evidence type="ECO:0000256" key="7">
    <source>
        <dbReference type="ARBA" id="ARBA00022679"/>
    </source>
</evidence>
<evidence type="ECO:0000256" key="9">
    <source>
        <dbReference type="ARBA" id="ARBA00022777"/>
    </source>
</evidence>
<dbReference type="EC" id="2.7.4.8" evidence="4 13"/>
<keyword evidence="10 13" id="KW-0067">ATP-binding</keyword>
<dbReference type="Gene3D" id="3.40.50.300">
    <property type="entry name" value="P-loop containing nucleotide triphosphate hydrolases"/>
    <property type="match status" value="1"/>
</dbReference>
<evidence type="ECO:0000256" key="13">
    <source>
        <dbReference type="HAMAP-Rule" id="MF_00328"/>
    </source>
</evidence>
<keyword evidence="9 13" id="KW-0418">Kinase</keyword>
<keyword evidence="6 13" id="KW-0963">Cytoplasm</keyword>
<accession>H0UL05</accession>
<dbReference type="GO" id="GO:0005524">
    <property type="term" value="F:ATP binding"/>
    <property type="evidence" value="ECO:0007669"/>
    <property type="project" value="UniProtKB-UniRule"/>
</dbReference>
<comment type="similarity">
    <text evidence="3 13">Belongs to the guanylate kinase family.</text>
</comment>
<dbReference type="RefSeq" id="WP_008523018.1">
    <property type="nucleotide sequence ID" value="NZ_CM001376.1"/>
</dbReference>
<organism evidence="15 16">
    <name type="scientific">Jonquetella anthropi DSM 22815</name>
    <dbReference type="NCBI Taxonomy" id="885272"/>
    <lineage>
        <taxon>Bacteria</taxon>
        <taxon>Thermotogati</taxon>
        <taxon>Synergistota</taxon>
        <taxon>Synergistia</taxon>
        <taxon>Synergistales</taxon>
        <taxon>Dethiosulfovibrionaceae</taxon>
        <taxon>Jonquetella</taxon>
    </lineage>
</organism>
<evidence type="ECO:0000256" key="8">
    <source>
        <dbReference type="ARBA" id="ARBA00022741"/>
    </source>
</evidence>
<dbReference type="InterPro" id="IPR008145">
    <property type="entry name" value="GK/Ca_channel_bsu"/>
</dbReference>
<protein>
    <recommendedName>
        <fullName evidence="5 13">Guanylate kinase</fullName>
        <ecNumber evidence="4 13">2.7.4.8</ecNumber>
    </recommendedName>
    <alternativeName>
        <fullName evidence="11 13">GMP kinase</fullName>
    </alternativeName>
</protein>
<feature type="binding site" evidence="13">
    <location>
        <begin position="18"/>
        <end position="25"/>
    </location>
    <ligand>
        <name>ATP</name>
        <dbReference type="ChEBI" id="CHEBI:30616"/>
    </ligand>
</feature>
<dbReference type="InterPro" id="IPR017665">
    <property type="entry name" value="Guanylate_kinase"/>
</dbReference>
<dbReference type="GO" id="GO:0004385">
    <property type="term" value="F:GMP kinase activity"/>
    <property type="evidence" value="ECO:0007669"/>
    <property type="project" value="UniProtKB-UniRule"/>
</dbReference>
<keyword evidence="16" id="KW-1185">Reference proteome</keyword>
<feature type="domain" description="Guanylate kinase-like" evidence="14">
    <location>
        <begin position="11"/>
        <end position="190"/>
    </location>
</feature>
<gene>
    <name evidence="13" type="primary">gmk</name>
    <name evidence="15" type="ORF">JonanDRAFT_0992</name>
</gene>
<evidence type="ECO:0000313" key="16">
    <source>
        <dbReference type="Proteomes" id="UP000003806"/>
    </source>
</evidence>
<dbReference type="PROSITE" id="PS00856">
    <property type="entry name" value="GUANYLATE_KINASE_1"/>
    <property type="match status" value="1"/>
</dbReference>
<proteinExistence type="inferred from homology"/>
<comment type="catalytic activity">
    <reaction evidence="12 13">
        <text>GMP + ATP = GDP + ADP</text>
        <dbReference type="Rhea" id="RHEA:20780"/>
        <dbReference type="ChEBI" id="CHEBI:30616"/>
        <dbReference type="ChEBI" id="CHEBI:58115"/>
        <dbReference type="ChEBI" id="CHEBI:58189"/>
        <dbReference type="ChEBI" id="CHEBI:456216"/>
        <dbReference type="EC" id="2.7.4.8"/>
    </reaction>
</comment>
<evidence type="ECO:0000256" key="2">
    <source>
        <dbReference type="ARBA" id="ARBA00004496"/>
    </source>
</evidence>
<comment type="subcellular location">
    <subcellularLocation>
        <location evidence="2 13">Cytoplasm</location>
    </subcellularLocation>
</comment>
<comment type="function">
    <text evidence="1 13">Essential for recycling GMP and indirectly, cGMP.</text>
</comment>
<keyword evidence="7 13" id="KW-0808">Transferase</keyword>
<dbReference type="STRING" id="885272.JonanDRAFT_0992"/>
<name>H0UL05_9BACT</name>
<dbReference type="Proteomes" id="UP000003806">
    <property type="component" value="Chromosome"/>
</dbReference>
<dbReference type="InterPro" id="IPR008144">
    <property type="entry name" value="Guanylate_kin-like_dom"/>
</dbReference>
<dbReference type="EMBL" id="CM001376">
    <property type="protein sequence ID" value="EHM13364.1"/>
    <property type="molecule type" value="Genomic_DNA"/>
</dbReference>
<evidence type="ECO:0000259" key="14">
    <source>
        <dbReference type="PROSITE" id="PS50052"/>
    </source>
</evidence>
<dbReference type="PANTHER" id="PTHR23117">
    <property type="entry name" value="GUANYLATE KINASE-RELATED"/>
    <property type="match status" value="1"/>
</dbReference>
<evidence type="ECO:0000313" key="15">
    <source>
        <dbReference type="EMBL" id="EHM13364.1"/>
    </source>
</evidence>
<dbReference type="FunFam" id="3.30.63.10:FF:000005">
    <property type="entry name" value="Guanylate kinase"/>
    <property type="match status" value="1"/>
</dbReference>